<evidence type="ECO:0000256" key="2">
    <source>
        <dbReference type="ARBA" id="ARBA00023125"/>
    </source>
</evidence>
<dbReference type="GO" id="GO:0006355">
    <property type="term" value="P:regulation of DNA-templated transcription"/>
    <property type="evidence" value="ECO:0007669"/>
    <property type="project" value="InterPro"/>
</dbReference>
<dbReference type="AlphaFoldDB" id="A0A4D4KKM7"/>
<dbReference type="SMART" id="SM00421">
    <property type="entry name" value="HTH_LUXR"/>
    <property type="match status" value="1"/>
</dbReference>
<accession>A0A4D4KKM7</accession>
<evidence type="ECO:0000313" key="6">
    <source>
        <dbReference type="Proteomes" id="UP000301309"/>
    </source>
</evidence>
<keyword evidence="3" id="KW-0804">Transcription</keyword>
<dbReference type="GO" id="GO:0003677">
    <property type="term" value="F:DNA binding"/>
    <property type="evidence" value="ECO:0007669"/>
    <property type="project" value="UniProtKB-KW"/>
</dbReference>
<dbReference type="Gene3D" id="1.10.10.10">
    <property type="entry name" value="Winged helix-like DNA-binding domain superfamily/Winged helix DNA-binding domain"/>
    <property type="match status" value="1"/>
</dbReference>
<dbReference type="PANTHER" id="PTHR44688">
    <property type="entry name" value="DNA-BINDING TRANSCRIPTIONAL ACTIVATOR DEVR_DOSR"/>
    <property type="match status" value="1"/>
</dbReference>
<feature type="domain" description="HTH luxR-type" evidence="4">
    <location>
        <begin position="1"/>
        <end position="61"/>
    </location>
</feature>
<dbReference type="InterPro" id="IPR016032">
    <property type="entry name" value="Sig_transdc_resp-reg_C-effctor"/>
</dbReference>
<dbReference type="Proteomes" id="UP000301309">
    <property type="component" value="Unassembled WGS sequence"/>
</dbReference>
<reference evidence="5 6" key="1">
    <citation type="journal article" date="2020" name="Int. J. Syst. Evol. Microbiol.">
        <title>Reclassification of Streptomyces castelarensis and Streptomyces sporoclivatus as later heterotypic synonyms of Streptomyces antimycoticus.</title>
        <authorList>
            <person name="Komaki H."/>
            <person name="Tamura T."/>
        </authorList>
    </citation>
    <scope>NUCLEOTIDE SEQUENCE [LARGE SCALE GENOMIC DNA]</scope>
    <source>
        <strain evidence="5 6">NBRC 13459</strain>
    </source>
</reference>
<gene>
    <name evidence="5" type="ORF">SVIO_003240</name>
</gene>
<dbReference type="Pfam" id="PF00196">
    <property type="entry name" value="GerE"/>
    <property type="match status" value="1"/>
</dbReference>
<protein>
    <recommendedName>
        <fullName evidence="4">HTH luxR-type domain-containing protein</fullName>
    </recommendedName>
</protein>
<evidence type="ECO:0000256" key="1">
    <source>
        <dbReference type="ARBA" id="ARBA00023015"/>
    </source>
</evidence>
<dbReference type="InterPro" id="IPR000792">
    <property type="entry name" value="Tscrpt_reg_LuxR_C"/>
</dbReference>
<dbReference type="EMBL" id="BJHW01000001">
    <property type="protein sequence ID" value="GDY49701.1"/>
    <property type="molecule type" value="Genomic_DNA"/>
</dbReference>
<evidence type="ECO:0000259" key="4">
    <source>
        <dbReference type="PROSITE" id="PS50043"/>
    </source>
</evidence>
<dbReference type="CDD" id="cd06170">
    <property type="entry name" value="LuxR_C_like"/>
    <property type="match status" value="1"/>
</dbReference>
<dbReference type="SUPFAM" id="SSF46894">
    <property type="entry name" value="C-terminal effector domain of the bipartite response regulators"/>
    <property type="match status" value="1"/>
</dbReference>
<keyword evidence="1" id="KW-0805">Transcription regulation</keyword>
<evidence type="ECO:0000313" key="5">
    <source>
        <dbReference type="EMBL" id="GDY49701.1"/>
    </source>
</evidence>
<name>A0A4D4KKM7_STRVO</name>
<proteinExistence type="predicted"/>
<keyword evidence="6" id="KW-1185">Reference proteome</keyword>
<dbReference type="PRINTS" id="PR00038">
    <property type="entry name" value="HTHLUXR"/>
</dbReference>
<organism evidence="5 6">
    <name type="scientific">Streptomyces violaceusniger</name>
    <dbReference type="NCBI Taxonomy" id="68280"/>
    <lineage>
        <taxon>Bacteria</taxon>
        <taxon>Bacillati</taxon>
        <taxon>Actinomycetota</taxon>
        <taxon>Actinomycetes</taxon>
        <taxon>Kitasatosporales</taxon>
        <taxon>Streptomycetaceae</taxon>
        <taxon>Streptomyces</taxon>
        <taxon>Streptomyces violaceusniger group</taxon>
    </lineage>
</organism>
<dbReference type="PANTHER" id="PTHR44688:SF16">
    <property type="entry name" value="DNA-BINDING TRANSCRIPTIONAL ACTIVATOR DEVR_DOSR"/>
    <property type="match status" value="1"/>
</dbReference>
<keyword evidence="2" id="KW-0238">DNA-binding</keyword>
<sequence length="71" mass="7977">MQLSPRQIEILSLIANGHRDKEIAKLLGMSVRTVDSHLQRLYDRYGVRSRAAIVAKWLLEGGIPVGVPVRQ</sequence>
<comment type="caution">
    <text evidence="5">The sequence shown here is derived from an EMBL/GenBank/DDBJ whole genome shotgun (WGS) entry which is preliminary data.</text>
</comment>
<dbReference type="PROSITE" id="PS50043">
    <property type="entry name" value="HTH_LUXR_2"/>
    <property type="match status" value="1"/>
</dbReference>
<dbReference type="InterPro" id="IPR036388">
    <property type="entry name" value="WH-like_DNA-bd_sf"/>
</dbReference>
<evidence type="ECO:0000256" key="3">
    <source>
        <dbReference type="ARBA" id="ARBA00023163"/>
    </source>
</evidence>
<dbReference type="OrthoDB" id="3197423at2"/>